<protein>
    <submittedName>
        <fullName evidence="2">Uncharacterized protein</fullName>
    </submittedName>
</protein>
<reference evidence="2 3" key="1">
    <citation type="journal article" date="2018" name="PLoS Genet.">
        <title>Population sequencing reveals clonal diversity and ancestral inbreeding in the grapevine cultivar Chardonnay.</title>
        <authorList>
            <person name="Roach M.J."/>
            <person name="Johnson D.L."/>
            <person name="Bohlmann J."/>
            <person name="van Vuuren H.J."/>
            <person name="Jones S.J."/>
            <person name="Pretorius I.S."/>
            <person name="Schmidt S.A."/>
            <person name="Borneman A.R."/>
        </authorList>
    </citation>
    <scope>NUCLEOTIDE SEQUENCE [LARGE SCALE GENOMIC DNA]</scope>
    <source>
        <strain evidence="3">cv. Chardonnay</strain>
        <tissue evidence="2">Leaf</tissue>
    </source>
</reference>
<organism evidence="2 3">
    <name type="scientific">Vitis vinifera</name>
    <name type="common">Grape</name>
    <dbReference type="NCBI Taxonomy" id="29760"/>
    <lineage>
        <taxon>Eukaryota</taxon>
        <taxon>Viridiplantae</taxon>
        <taxon>Streptophyta</taxon>
        <taxon>Embryophyta</taxon>
        <taxon>Tracheophyta</taxon>
        <taxon>Spermatophyta</taxon>
        <taxon>Magnoliopsida</taxon>
        <taxon>eudicotyledons</taxon>
        <taxon>Gunneridae</taxon>
        <taxon>Pentapetalae</taxon>
        <taxon>rosids</taxon>
        <taxon>Vitales</taxon>
        <taxon>Vitaceae</taxon>
        <taxon>Viteae</taxon>
        <taxon>Vitis</taxon>
    </lineage>
</organism>
<evidence type="ECO:0000256" key="1">
    <source>
        <dbReference type="SAM" id="MobiDB-lite"/>
    </source>
</evidence>
<proteinExistence type="predicted"/>
<comment type="caution">
    <text evidence="2">The sequence shown here is derived from an EMBL/GenBank/DDBJ whole genome shotgun (WGS) entry which is preliminary data.</text>
</comment>
<gene>
    <name evidence="2" type="ORF">CK203_025427</name>
</gene>
<evidence type="ECO:0000313" key="3">
    <source>
        <dbReference type="Proteomes" id="UP000288805"/>
    </source>
</evidence>
<dbReference type="AlphaFoldDB" id="A0A438IZI8"/>
<sequence>MDIKLECYFHIELSLCSLLKLSSEECQQNYYKYLNKLESVDGIPPKVLSHPRTPKHDSMGSLKDDNDSTEANAYVVAAVAMENKKKKD</sequence>
<feature type="region of interest" description="Disordered" evidence="1">
    <location>
        <begin position="45"/>
        <end position="67"/>
    </location>
</feature>
<feature type="compositionally biased region" description="Basic and acidic residues" evidence="1">
    <location>
        <begin position="54"/>
        <end position="66"/>
    </location>
</feature>
<dbReference type="EMBL" id="QGNW01000072">
    <property type="protein sequence ID" value="RVX02103.1"/>
    <property type="molecule type" value="Genomic_DNA"/>
</dbReference>
<dbReference type="Proteomes" id="UP000288805">
    <property type="component" value="Unassembled WGS sequence"/>
</dbReference>
<name>A0A438IZI8_VITVI</name>
<accession>A0A438IZI8</accession>
<evidence type="ECO:0000313" key="2">
    <source>
        <dbReference type="EMBL" id="RVX02103.1"/>
    </source>
</evidence>